<sequence length="185" mass="20513">MMPQKKLHEASLVCGFLLIIACTMFALVGYRGRTASKLQTSQTSQIAQLLKAQALFNSEAHLDEVLAKPLHRTLKLDNAQISSLANKVAKDRKRLSSLNDRIRRVNEGMRDIVRAGYRVDVRQGHVEELHPSYASLRWTRGFSAGAFDFANKEQGGHLIMQALSSQGKASGLSQRQRIALADLAN</sequence>
<keyword evidence="1" id="KW-0472">Membrane</keyword>
<organism evidence="2">
    <name type="scientific">Guillardia theta</name>
    <name type="common">Cryptophyte</name>
    <name type="synonym">Cryptomonas phi</name>
    <dbReference type="NCBI Taxonomy" id="55529"/>
    <lineage>
        <taxon>Eukaryota</taxon>
        <taxon>Cryptophyceae</taxon>
        <taxon>Pyrenomonadales</taxon>
        <taxon>Geminigeraceae</taxon>
        <taxon>Guillardia</taxon>
    </lineage>
</organism>
<dbReference type="EMBL" id="HBKN01012998">
    <property type="protein sequence ID" value="CAE2286214.1"/>
    <property type="molecule type" value="Transcribed_RNA"/>
</dbReference>
<protein>
    <submittedName>
        <fullName evidence="2">Uncharacterized protein</fullName>
    </submittedName>
</protein>
<evidence type="ECO:0000313" key="2">
    <source>
        <dbReference type="EMBL" id="CAE2286214.1"/>
    </source>
</evidence>
<reference evidence="2" key="1">
    <citation type="submission" date="2021-01" db="EMBL/GenBank/DDBJ databases">
        <authorList>
            <person name="Corre E."/>
            <person name="Pelletier E."/>
            <person name="Niang G."/>
            <person name="Scheremetjew M."/>
            <person name="Finn R."/>
            <person name="Kale V."/>
            <person name="Holt S."/>
            <person name="Cochrane G."/>
            <person name="Meng A."/>
            <person name="Brown T."/>
            <person name="Cohen L."/>
        </authorList>
    </citation>
    <scope>NUCLEOTIDE SEQUENCE</scope>
    <source>
        <strain evidence="2">CCMP 2712</strain>
    </source>
</reference>
<evidence type="ECO:0000256" key="1">
    <source>
        <dbReference type="SAM" id="Phobius"/>
    </source>
</evidence>
<gene>
    <name evidence="2" type="ORF">GTHE00462_LOCUS10139</name>
</gene>
<keyword evidence="1" id="KW-0812">Transmembrane</keyword>
<proteinExistence type="predicted"/>
<keyword evidence="1" id="KW-1133">Transmembrane helix</keyword>
<dbReference type="AlphaFoldDB" id="A0A7S4K7E6"/>
<feature type="transmembrane region" description="Helical" evidence="1">
    <location>
        <begin position="12"/>
        <end position="30"/>
    </location>
</feature>
<accession>A0A7S4K7E6</accession>
<name>A0A7S4K7E6_GUITH</name>
<dbReference type="PROSITE" id="PS51257">
    <property type="entry name" value="PROKAR_LIPOPROTEIN"/>
    <property type="match status" value="1"/>
</dbReference>